<feature type="compositionally biased region" description="Polar residues" evidence="1">
    <location>
        <begin position="27"/>
        <end position="42"/>
    </location>
</feature>
<feature type="compositionally biased region" description="Polar residues" evidence="1">
    <location>
        <begin position="651"/>
        <end position="667"/>
    </location>
</feature>
<feature type="compositionally biased region" description="Acidic residues" evidence="1">
    <location>
        <begin position="123"/>
        <end position="133"/>
    </location>
</feature>
<feature type="compositionally biased region" description="Polar residues" evidence="1">
    <location>
        <begin position="49"/>
        <end position="62"/>
    </location>
</feature>
<feature type="compositionally biased region" description="Basic residues" evidence="1">
    <location>
        <begin position="898"/>
        <end position="911"/>
    </location>
</feature>
<keyword evidence="3" id="KW-0378">Hydrolase</keyword>
<feature type="domain" description="Helicase-associated" evidence="2">
    <location>
        <begin position="280"/>
        <end position="341"/>
    </location>
</feature>
<feature type="region of interest" description="Disordered" evidence="1">
    <location>
        <begin position="358"/>
        <end position="377"/>
    </location>
</feature>
<keyword evidence="3" id="KW-0067">ATP-binding</keyword>
<feature type="region of interest" description="Disordered" evidence="1">
    <location>
        <begin position="628"/>
        <end position="683"/>
    </location>
</feature>
<keyword evidence="4" id="KW-1185">Reference proteome</keyword>
<keyword evidence="3" id="KW-0547">Nucleotide-binding</keyword>
<proteinExistence type="predicted"/>
<feature type="region of interest" description="Disordered" evidence="1">
    <location>
        <begin position="579"/>
        <end position="614"/>
    </location>
</feature>
<feature type="region of interest" description="Disordered" evidence="1">
    <location>
        <begin position="382"/>
        <end position="424"/>
    </location>
</feature>
<feature type="compositionally biased region" description="Basic residues" evidence="1">
    <location>
        <begin position="389"/>
        <end position="404"/>
    </location>
</feature>
<dbReference type="GO" id="GO:0004386">
    <property type="term" value="F:helicase activity"/>
    <property type="evidence" value="ECO:0007669"/>
    <property type="project" value="UniProtKB-KW"/>
</dbReference>
<feature type="region of interest" description="Disordered" evidence="1">
    <location>
        <begin position="514"/>
        <end position="536"/>
    </location>
</feature>
<sequence>MSAILVNNNGKDTAAAIREAELKAAPTTVSPASEPQGCNNTPKILVAEGTTTTTMESVPQVESKNKEKEDTSNSKAEEDSSKSNADEDRMADVTGLAPPPPPPAKQAKTMESAPQVKNKNSVEEDASDSNLEEDASKSNMDEDSTESTSILAPTPAKEAKTIETAAQAESNSNGEEGDSKTDVENDVVLLASTSEASTEPRPQVPELRDFDAKMQRLIAFKEKYLTFVVKPSQLPEYKDLDEWATWIRHYKKSLSPEQLCQLYSIKFKWSEPGKQVGKSQQRWEIMFAKLENYKQRYGDCLVPVRWKEDPALGKWVSRQRDTNNCRYLSDERKARLDGIGFTWNAKFLGSQMEVRPSPVEGSIPAKQQQKKKQAAATHDISKIYDILKKPKPKKPKPTKAKPTKPKAAPKVAPKTAPKKAPEECKEGTDYEWEAQFEKLLHFKNKHGHTNVPQPVTADPEFGAWVRAQCHDLRQRTTLQQYRRFWSLEGIGFNFDQYTSSPDVEAPRCGVSCPTGLKEDTPNPGAATVTPTGGKAPPGKCNVSTGINANSKSCTLPTTAPTTSEKASIVNVSIGRKSEAEGTVAATKTSTKTPTSGKAPQGKLGVSTGIKTSGKSSLGEMVMMTISTAPKCQKTSQRKRASSVLPGKKTEAQGSIVSRTTISNSSTAKRAEAESPARHDTKQLPVVTPTNVPIMNRVLKGMETTGGNGPSSLEIRNKEESKHANHETMDSKQVNNELVPVESKPSNIEAVETARQGAVEPSWNVLSQGRYDPDGWDSLQAQREISFLERQHEKATPVRRNFLPFQQPLPNSRDAAMLPDFDSMPSSQQPYSANLNRQKPNNIDAATIPESQPFNLPPSRVIEAPQSAGNNAPKPPSAPKKRRRHKNEEARSFAAACKARMRQQQKRRRTLT</sequence>
<dbReference type="Proteomes" id="UP001153069">
    <property type="component" value="Unassembled WGS sequence"/>
</dbReference>
<keyword evidence="3" id="KW-0347">Helicase</keyword>
<dbReference type="PANTHER" id="PTHR33418">
    <property type="entry name" value="HELICASE-ASSOCIATED"/>
    <property type="match status" value="1"/>
</dbReference>
<feature type="region of interest" description="Disordered" evidence="1">
    <location>
        <begin position="24"/>
        <end position="182"/>
    </location>
</feature>
<accession>A0A9N8HQ26</accession>
<feature type="compositionally biased region" description="Basic and acidic residues" evidence="1">
    <location>
        <begin position="668"/>
        <end position="681"/>
    </location>
</feature>
<evidence type="ECO:0000313" key="4">
    <source>
        <dbReference type="Proteomes" id="UP001153069"/>
    </source>
</evidence>
<dbReference type="AlphaFoldDB" id="A0A9N8HQ26"/>
<comment type="caution">
    <text evidence="3">The sequence shown here is derived from an EMBL/GenBank/DDBJ whole genome shotgun (WGS) entry which is preliminary data.</text>
</comment>
<feature type="domain" description="Helicase-associated" evidence="2">
    <location>
        <begin position="429"/>
        <end position="492"/>
    </location>
</feature>
<feature type="compositionally biased region" description="Low complexity" evidence="1">
    <location>
        <begin position="581"/>
        <end position="599"/>
    </location>
</feature>
<dbReference type="Pfam" id="PF03457">
    <property type="entry name" value="HA"/>
    <property type="match status" value="2"/>
</dbReference>
<gene>
    <name evidence="3" type="ORF">SEMRO_1151_G246810.1</name>
</gene>
<reference evidence="3" key="1">
    <citation type="submission" date="2020-06" db="EMBL/GenBank/DDBJ databases">
        <authorList>
            <consortium name="Plant Systems Biology data submission"/>
        </authorList>
    </citation>
    <scope>NUCLEOTIDE SEQUENCE</scope>
    <source>
        <strain evidence="3">D6</strain>
    </source>
</reference>
<dbReference type="InterPro" id="IPR005114">
    <property type="entry name" value="Helicase_assoc"/>
</dbReference>
<feature type="compositionally biased region" description="Basic and acidic residues" evidence="1">
    <location>
        <begin position="63"/>
        <end position="91"/>
    </location>
</feature>
<feature type="compositionally biased region" description="Low complexity" evidence="1">
    <location>
        <begin position="405"/>
        <end position="415"/>
    </location>
</feature>
<dbReference type="PANTHER" id="PTHR33418:SF1">
    <property type="entry name" value="HELICASE-ASSOCIATED DOMAIN-CONTAINING PROTEIN"/>
    <property type="match status" value="1"/>
</dbReference>
<evidence type="ECO:0000256" key="1">
    <source>
        <dbReference type="SAM" id="MobiDB-lite"/>
    </source>
</evidence>
<evidence type="ECO:0000313" key="3">
    <source>
        <dbReference type="EMBL" id="CAB9520977.1"/>
    </source>
</evidence>
<evidence type="ECO:0000259" key="2">
    <source>
        <dbReference type="Pfam" id="PF03457"/>
    </source>
</evidence>
<dbReference type="EMBL" id="CAICTM010001149">
    <property type="protein sequence ID" value="CAB9520977.1"/>
    <property type="molecule type" value="Genomic_DNA"/>
</dbReference>
<name>A0A9N8HQ26_9STRA</name>
<protein>
    <submittedName>
        <fullName evidence="3">Helicase</fullName>
    </submittedName>
</protein>
<dbReference type="Gene3D" id="6.10.140.530">
    <property type="match status" value="2"/>
</dbReference>
<feature type="compositionally biased region" description="Polar residues" evidence="1">
    <location>
        <begin position="823"/>
        <end position="840"/>
    </location>
</feature>
<organism evidence="3 4">
    <name type="scientific">Seminavis robusta</name>
    <dbReference type="NCBI Taxonomy" id="568900"/>
    <lineage>
        <taxon>Eukaryota</taxon>
        <taxon>Sar</taxon>
        <taxon>Stramenopiles</taxon>
        <taxon>Ochrophyta</taxon>
        <taxon>Bacillariophyta</taxon>
        <taxon>Bacillariophyceae</taxon>
        <taxon>Bacillariophycidae</taxon>
        <taxon>Naviculales</taxon>
        <taxon>Naviculaceae</taxon>
        <taxon>Seminavis</taxon>
    </lineage>
</organism>
<feature type="region of interest" description="Disordered" evidence="1">
    <location>
        <begin position="798"/>
        <end position="911"/>
    </location>
</feature>